<reference evidence="1 2" key="1">
    <citation type="submission" date="2019-08" db="EMBL/GenBank/DDBJ databases">
        <authorList>
            <person name="Wang G."/>
            <person name="Xu Z."/>
        </authorList>
    </citation>
    <scope>NUCLEOTIDE SEQUENCE [LARGE SCALE GENOMIC DNA]</scope>
    <source>
        <strain evidence="1 2">ZX</strain>
    </source>
</reference>
<protein>
    <submittedName>
        <fullName evidence="1">Type IV toxin-antitoxin system AbiEi family antitoxin domain-containing protein</fullName>
    </submittedName>
</protein>
<evidence type="ECO:0000313" key="2">
    <source>
        <dbReference type="Proteomes" id="UP000322077"/>
    </source>
</evidence>
<dbReference type="EMBL" id="VTOU01000002">
    <property type="protein sequence ID" value="TZG27141.1"/>
    <property type="molecule type" value="Genomic_DNA"/>
</dbReference>
<keyword evidence="2" id="KW-1185">Reference proteome</keyword>
<comment type="caution">
    <text evidence="1">The sequence shown here is derived from an EMBL/GenBank/DDBJ whole genome shotgun (WGS) entry which is preliminary data.</text>
</comment>
<organism evidence="1 2">
    <name type="scientific">Sphingomonas montanisoli</name>
    <dbReference type="NCBI Taxonomy" id="2606412"/>
    <lineage>
        <taxon>Bacteria</taxon>
        <taxon>Pseudomonadati</taxon>
        <taxon>Pseudomonadota</taxon>
        <taxon>Alphaproteobacteria</taxon>
        <taxon>Sphingomonadales</taxon>
        <taxon>Sphingomonadaceae</taxon>
        <taxon>Sphingomonas</taxon>
    </lineage>
</organism>
<accession>A0A5D9CAL5</accession>
<name>A0A5D9CAL5_9SPHN</name>
<dbReference type="AlphaFoldDB" id="A0A5D9CAL5"/>
<gene>
    <name evidence="1" type="ORF">FYJ91_05800</name>
</gene>
<sequence length="197" mass="21321">MARRAITELHHNERRTLVLLRGGAVGEAEALIVAFQSLRRACADHDVVVSHPGMRQASSDEVALLGWLSKLQRKYSILPGTVPDTLVTYLGECAARLRDSDIRLPQRGLGSGHAPASARGAAESLPVWTITRSRPSPSDARTRARSVIGDRDVVSASDFVASGISRQCLSNWCRDGLLERVSTGWYRARPALAAALS</sequence>
<evidence type="ECO:0000313" key="1">
    <source>
        <dbReference type="EMBL" id="TZG27141.1"/>
    </source>
</evidence>
<proteinExistence type="predicted"/>
<dbReference type="Proteomes" id="UP000322077">
    <property type="component" value="Unassembled WGS sequence"/>
</dbReference>
<dbReference type="RefSeq" id="WP_149521360.1">
    <property type="nucleotide sequence ID" value="NZ_VTOU01000002.1"/>
</dbReference>